<keyword evidence="3" id="KW-1185">Reference proteome</keyword>
<dbReference type="Gene3D" id="2.120.10.30">
    <property type="entry name" value="TolB, C-terminal domain"/>
    <property type="match status" value="2"/>
</dbReference>
<dbReference type="InterPro" id="IPR013766">
    <property type="entry name" value="Thioredoxin_domain"/>
</dbReference>
<dbReference type="SUPFAM" id="SSF52833">
    <property type="entry name" value="Thioredoxin-like"/>
    <property type="match status" value="1"/>
</dbReference>
<dbReference type="AlphaFoldDB" id="A0A090AKL0"/>
<proteinExistence type="predicted"/>
<dbReference type="Proteomes" id="UP000031623">
    <property type="component" value="Chromosome"/>
</dbReference>
<feature type="domain" description="Thioredoxin" evidence="1">
    <location>
        <begin position="1"/>
        <end position="146"/>
    </location>
</feature>
<dbReference type="OrthoDB" id="9811352at2"/>
<sequence length="475" mass="53210">MNPSIRAPELPATLEWFNTPSPLRLIEQRGKMVLLDFWTYCCINCMHILPDLAYLEQKYPDSLTVIGIHSPKFPQERVGKQVQKAINRYDIHHPIAHDPLLTVWENYGIRAWPSFILIDAAGYVVASLSGEGRREQLDHLITHYLAQAEQQGIRVTSAMPVQLSPEPNSPLKFPSKLYASADRLYLSDSGHHRILETNWAGQILRCFGNGHPGLINGNREQAQFDDPQGLIKLDDQLYVADTHNHALRRIDLTTGQVDTLAGTGQQGRYQSNSFKNLLQIALNSPWDLAYHEGILYIAMAGQHQIWAMNLVQQTISIYAGSGREDIIDGQAHQSAFAQPSGLSSGDGVLYVADAETSAVRRIHLPAAITDTLIGCGLFVFGDKAGIGTQARLQHPLAVAWDKSRQGIWIADTYNSKIKWFDINTHQVVDEDIHYPLNEPSGLSLYQDTLWIANTNTHQILRYDILDKQCIPIDIS</sequence>
<dbReference type="PANTHER" id="PTHR46388:SF2">
    <property type="entry name" value="NHL REPEAT-CONTAINING PROTEIN 2"/>
    <property type="match status" value="1"/>
</dbReference>
<organism evidence="2 3">
    <name type="scientific">Thioploca ingrica</name>
    <dbReference type="NCBI Taxonomy" id="40754"/>
    <lineage>
        <taxon>Bacteria</taxon>
        <taxon>Pseudomonadati</taxon>
        <taxon>Pseudomonadota</taxon>
        <taxon>Gammaproteobacteria</taxon>
        <taxon>Thiotrichales</taxon>
        <taxon>Thiotrichaceae</taxon>
        <taxon>Thioploca</taxon>
    </lineage>
</organism>
<dbReference type="InterPro" id="IPR012336">
    <property type="entry name" value="Thioredoxin-like_fold"/>
</dbReference>
<protein>
    <submittedName>
        <fullName evidence="2">NHL repeat containing protein</fullName>
    </submittedName>
</protein>
<evidence type="ECO:0000259" key="1">
    <source>
        <dbReference type="PROSITE" id="PS51352"/>
    </source>
</evidence>
<dbReference type="PANTHER" id="PTHR46388">
    <property type="entry name" value="NHL REPEAT-CONTAINING PROTEIN 2"/>
    <property type="match status" value="1"/>
</dbReference>
<dbReference type="InterPro" id="IPR011042">
    <property type="entry name" value="6-blade_b-propeller_TolB-like"/>
</dbReference>
<reference evidence="2 3" key="1">
    <citation type="journal article" date="2014" name="ISME J.">
        <title>Ecophysiology of Thioploca ingrica as revealed by the complete genome sequence supplemented with proteomic evidence.</title>
        <authorList>
            <person name="Kojima H."/>
            <person name="Ogura Y."/>
            <person name="Yamamoto N."/>
            <person name="Togashi T."/>
            <person name="Mori H."/>
            <person name="Watanabe T."/>
            <person name="Nemoto F."/>
            <person name="Kurokawa K."/>
            <person name="Hayashi T."/>
            <person name="Fukui M."/>
        </authorList>
    </citation>
    <scope>NUCLEOTIDE SEQUENCE [LARGE SCALE GENOMIC DNA]</scope>
</reference>
<accession>A0A090AKL0</accession>
<dbReference type="SUPFAM" id="SSF101898">
    <property type="entry name" value="NHL repeat"/>
    <property type="match status" value="1"/>
</dbReference>
<dbReference type="InterPro" id="IPR036249">
    <property type="entry name" value="Thioredoxin-like_sf"/>
</dbReference>
<name>A0A090AKL0_9GAMM</name>
<evidence type="ECO:0000313" key="3">
    <source>
        <dbReference type="Proteomes" id="UP000031623"/>
    </source>
</evidence>
<dbReference type="Pfam" id="PF13905">
    <property type="entry name" value="Thioredoxin_8"/>
    <property type="match status" value="1"/>
</dbReference>
<evidence type="ECO:0000313" key="2">
    <source>
        <dbReference type="EMBL" id="BAP56192.1"/>
    </source>
</evidence>
<gene>
    <name evidence="2" type="ORF">THII_1895</name>
</gene>
<dbReference type="STRING" id="40754.THII_1895"/>
<dbReference type="EMBL" id="AP014633">
    <property type="protein sequence ID" value="BAP56192.1"/>
    <property type="molecule type" value="Genomic_DNA"/>
</dbReference>
<dbReference type="KEGG" id="tig:THII_1895"/>
<dbReference type="Gene3D" id="3.40.30.10">
    <property type="entry name" value="Glutaredoxin"/>
    <property type="match status" value="1"/>
</dbReference>
<dbReference type="PROSITE" id="PS51352">
    <property type="entry name" value="THIOREDOXIN_2"/>
    <property type="match status" value="1"/>
</dbReference>
<dbReference type="HOGENOM" id="CLU_013730_1_0_6"/>